<reference evidence="5 6" key="1">
    <citation type="submission" date="2016-05" db="EMBL/GenBank/DDBJ databases">
        <title>Complete Genome and Methylome Analysis of Psychrotrophic Bacterial Isolates from Antarctic Lake Untersee.</title>
        <authorList>
            <person name="Fomenkov A."/>
            <person name="Akimov V.N."/>
            <person name="Vasilyeva L.V."/>
            <person name="Andersen D."/>
            <person name="Vincze T."/>
            <person name="Roberts R.J."/>
        </authorList>
    </citation>
    <scope>NUCLEOTIDE SEQUENCE [LARGE SCALE GENOMIC DNA]</scope>
    <source>
        <strain evidence="5 6">U14-5</strain>
    </source>
</reference>
<keyword evidence="3" id="KW-0804">Transcription</keyword>
<dbReference type="InterPro" id="IPR036390">
    <property type="entry name" value="WH_DNA-bd_sf"/>
</dbReference>
<dbReference type="PROSITE" id="PS50949">
    <property type="entry name" value="HTH_GNTR"/>
    <property type="match status" value="1"/>
</dbReference>
<dbReference type="PRINTS" id="PR00035">
    <property type="entry name" value="HTHGNTR"/>
</dbReference>
<dbReference type="Pfam" id="PF00392">
    <property type="entry name" value="GntR"/>
    <property type="match status" value="1"/>
</dbReference>
<dbReference type="InterPro" id="IPR011663">
    <property type="entry name" value="UTRA"/>
</dbReference>
<name>A0A1L7ACU7_9PROT</name>
<dbReference type="STRING" id="257708.RGI145_05260"/>
<dbReference type="PANTHER" id="PTHR44846">
    <property type="entry name" value="MANNOSYL-D-GLYCERATE TRANSPORT/METABOLISM SYSTEM REPRESSOR MNGR-RELATED"/>
    <property type="match status" value="1"/>
</dbReference>
<dbReference type="PANTHER" id="PTHR44846:SF1">
    <property type="entry name" value="MANNOSYL-D-GLYCERATE TRANSPORT_METABOLISM SYSTEM REPRESSOR MNGR-RELATED"/>
    <property type="match status" value="1"/>
</dbReference>
<dbReference type="EMBL" id="CP015583">
    <property type="protein sequence ID" value="APT56602.1"/>
    <property type="molecule type" value="Genomic_DNA"/>
</dbReference>
<dbReference type="InterPro" id="IPR036388">
    <property type="entry name" value="WH-like_DNA-bd_sf"/>
</dbReference>
<dbReference type="SMART" id="SM00866">
    <property type="entry name" value="UTRA"/>
    <property type="match status" value="1"/>
</dbReference>
<dbReference type="Proteomes" id="UP000185494">
    <property type="component" value="Chromosome 1"/>
</dbReference>
<dbReference type="CDD" id="cd07377">
    <property type="entry name" value="WHTH_GntR"/>
    <property type="match status" value="1"/>
</dbReference>
<accession>A0A1L7ACU7</accession>
<organism evidence="5 6">
    <name type="scientific">Roseomonas gilardii</name>
    <dbReference type="NCBI Taxonomy" id="257708"/>
    <lineage>
        <taxon>Bacteria</taxon>
        <taxon>Pseudomonadati</taxon>
        <taxon>Pseudomonadota</taxon>
        <taxon>Alphaproteobacteria</taxon>
        <taxon>Acetobacterales</taxon>
        <taxon>Roseomonadaceae</taxon>
        <taxon>Roseomonas</taxon>
    </lineage>
</organism>
<dbReference type="InterPro" id="IPR028978">
    <property type="entry name" value="Chorismate_lyase_/UTRA_dom_sf"/>
</dbReference>
<dbReference type="GO" id="GO:0003677">
    <property type="term" value="F:DNA binding"/>
    <property type="evidence" value="ECO:0007669"/>
    <property type="project" value="UniProtKB-KW"/>
</dbReference>
<evidence type="ECO:0000256" key="2">
    <source>
        <dbReference type="ARBA" id="ARBA00023125"/>
    </source>
</evidence>
<dbReference type="SMART" id="SM00345">
    <property type="entry name" value="HTH_GNTR"/>
    <property type="match status" value="1"/>
</dbReference>
<evidence type="ECO:0000313" key="5">
    <source>
        <dbReference type="EMBL" id="APT56602.1"/>
    </source>
</evidence>
<dbReference type="SUPFAM" id="SSF46785">
    <property type="entry name" value="Winged helix' DNA-binding domain"/>
    <property type="match status" value="1"/>
</dbReference>
<dbReference type="InterPro" id="IPR000524">
    <property type="entry name" value="Tscrpt_reg_HTH_GntR"/>
</dbReference>
<gene>
    <name evidence="5" type="ORF">RGI145_05260</name>
</gene>
<evidence type="ECO:0000256" key="3">
    <source>
        <dbReference type="ARBA" id="ARBA00023163"/>
    </source>
</evidence>
<dbReference type="GO" id="GO:0003700">
    <property type="term" value="F:DNA-binding transcription factor activity"/>
    <property type="evidence" value="ECO:0007669"/>
    <property type="project" value="InterPro"/>
</dbReference>
<dbReference type="GO" id="GO:0045892">
    <property type="term" value="P:negative regulation of DNA-templated transcription"/>
    <property type="evidence" value="ECO:0007669"/>
    <property type="project" value="TreeGrafter"/>
</dbReference>
<dbReference type="FunFam" id="1.10.10.10:FF:000079">
    <property type="entry name" value="GntR family transcriptional regulator"/>
    <property type="match status" value="1"/>
</dbReference>
<dbReference type="Gene3D" id="1.10.10.10">
    <property type="entry name" value="Winged helix-like DNA-binding domain superfamily/Winged helix DNA-binding domain"/>
    <property type="match status" value="1"/>
</dbReference>
<keyword evidence="2" id="KW-0238">DNA-binding</keyword>
<dbReference type="Gene3D" id="3.40.1410.10">
    <property type="entry name" value="Chorismate lyase-like"/>
    <property type="match status" value="1"/>
</dbReference>
<dbReference type="KEGG" id="rgi:RGI145_05260"/>
<dbReference type="AlphaFoldDB" id="A0A1L7ACU7"/>
<sequence length="248" mass="27703">MSDFPPSSDGRPDARPLYAQVESILNARIAAGEWQPGHALPSEPELAQELGVSHGTVRKALDALERRHLIERRQGKGTFVARQTSERARFHFFPIRDLQGRQVEPTSTALSLVTTPATEEERAAMHLPADALLHRVRRLRAKDGVPFMLDETSLPAAVFPDFTVPAGREPMDELYVVYQKRYGVTVVRSEELLSADGASPEVAAVLEMPVGAPVLIMERRTWDAGGRMVERRTSWLNTARHRYVSVME</sequence>
<feature type="domain" description="HTH gntR-type" evidence="4">
    <location>
        <begin position="15"/>
        <end position="83"/>
    </location>
</feature>
<dbReference type="RefSeq" id="WP_027279987.1">
    <property type="nucleotide sequence ID" value="NZ_CP015583.1"/>
</dbReference>
<dbReference type="eggNOG" id="COG2188">
    <property type="taxonomic scope" value="Bacteria"/>
</dbReference>
<evidence type="ECO:0000313" key="6">
    <source>
        <dbReference type="Proteomes" id="UP000185494"/>
    </source>
</evidence>
<evidence type="ECO:0000256" key="1">
    <source>
        <dbReference type="ARBA" id="ARBA00023015"/>
    </source>
</evidence>
<protein>
    <recommendedName>
        <fullName evidence="4">HTH gntR-type domain-containing protein</fullName>
    </recommendedName>
</protein>
<keyword evidence="1" id="KW-0805">Transcription regulation</keyword>
<dbReference type="SUPFAM" id="SSF64288">
    <property type="entry name" value="Chorismate lyase-like"/>
    <property type="match status" value="1"/>
</dbReference>
<evidence type="ECO:0000259" key="4">
    <source>
        <dbReference type="PROSITE" id="PS50949"/>
    </source>
</evidence>
<dbReference type="InterPro" id="IPR050679">
    <property type="entry name" value="Bact_HTH_transcr_reg"/>
</dbReference>
<proteinExistence type="predicted"/>
<dbReference type="Pfam" id="PF07702">
    <property type="entry name" value="UTRA"/>
    <property type="match status" value="1"/>
</dbReference>